<dbReference type="Gene3D" id="2.30.29.30">
    <property type="entry name" value="Pleckstrin-homology domain (PH domain)/Phosphotyrosine-binding domain (PTB)"/>
    <property type="match status" value="1"/>
</dbReference>
<proteinExistence type="predicted"/>
<feature type="region of interest" description="Disordered" evidence="8">
    <location>
        <begin position="822"/>
        <end position="842"/>
    </location>
</feature>
<evidence type="ECO:0000256" key="6">
    <source>
        <dbReference type="ARBA" id="ARBA00022737"/>
    </source>
</evidence>
<comment type="subcellular location">
    <subcellularLocation>
        <location evidence="1">Cell membrane</location>
    </subcellularLocation>
    <subcellularLocation>
        <location evidence="2">Cytoplasm</location>
    </subcellularLocation>
</comment>
<dbReference type="AlphaFoldDB" id="A0A8B9LCU0"/>
<dbReference type="Gene3D" id="3.80.10.10">
    <property type="entry name" value="Ribonuclease Inhibitor"/>
    <property type="match status" value="1"/>
</dbReference>
<dbReference type="Proteomes" id="UP000694621">
    <property type="component" value="Unplaced"/>
</dbReference>
<dbReference type="Pfam" id="PF17888">
    <property type="entry name" value="Carm_PH"/>
    <property type="match status" value="1"/>
</dbReference>
<protein>
    <submittedName>
        <fullName evidence="11">Capping protein regulator and myosin 1 linker 1</fullName>
    </submittedName>
</protein>
<evidence type="ECO:0000256" key="8">
    <source>
        <dbReference type="SAM" id="MobiDB-lite"/>
    </source>
</evidence>
<dbReference type="Pfam" id="PF16000">
    <property type="entry name" value="CARMIL_C"/>
    <property type="match status" value="1"/>
</dbReference>
<keyword evidence="7" id="KW-0472">Membrane</keyword>
<dbReference type="InterPro" id="IPR051279">
    <property type="entry name" value="PP1-Reg/Actin-Interact_Protein"/>
</dbReference>
<dbReference type="SUPFAM" id="SSF52047">
    <property type="entry name" value="RNI-like"/>
    <property type="match status" value="1"/>
</dbReference>
<dbReference type="Gene3D" id="6.10.140.1850">
    <property type="match status" value="1"/>
</dbReference>
<keyword evidence="3" id="KW-1003">Cell membrane</keyword>
<dbReference type="PANTHER" id="PTHR24112">
    <property type="entry name" value="LEUCINE-RICH REPEAT, ISOFORM F-RELATED"/>
    <property type="match status" value="1"/>
</dbReference>
<dbReference type="InterPro" id="IPR031943">
    <property type="entry name" value="CARMIL_C"/>
</dbReference>
<name>A0A8B9LCU0_ASTMX</name>
<evidence type="ECO:0000256" key="4">
    <source>
        <dbReference type="ARBA" id="ARBA00022490"/>
    </source>
</evidence>
<keyword evidence="5" id="KW-0433">Leucine-rich repeat</keyword>
<feature type="domain" description="CARMIL C-terminal" evidence="9">
    <location>
        <begin position="660"/>
        <end position="910"/>
    </location>
</feature>
<dbReference type="GO" id="GO:0016477">
    <property type="term" value="P:cell migration"/>
    <property type="evidence" value="ECO:0007669"/>
    <property type="project" value="TreeGrafter"/>
</dbReference>
<dbReference type="GO" id="GO:0005737">
    <property type="term" value="C:cytoplasm"/>
    <property type="evidence" value="ECO:0007669"/>
    <property type="project" value="UniProtKB-SubCell"/>
</dbReference>
<keyword evidence="6" id="KW-0677">Repeat</keyword>
<evidence type="ECO:0000259" key="9">
    <source>
        <dbReference type="Pfam" id="PF16000"/>
    </source>
</evidence>
<organism evidence="11 12">
    <name type="scientific">Astyanax mexicanus</name>
    <name type="common">Blind cave fish</name>
    <name type="synonym">Astyanax fasciatus mexicanus</name>
    <dbReference type="NCBI Taxonomy" id="7994"/>
    <lineage>
        <taxon>Eukaryota</taxon>
        <taxon>Metazoa</taxon>
        <taxon>Chordata</taxon>
        <taxon>Craniata</taxon>
        <taxon>Vertebrata</taxon>
        <taxon>Euteleostomi</taxon>
        <taxon>Actinopterygii</taxon>
        <taxon>Neopterygii</taxon>
        <taxon>Teleostei</taxon>
        <taxon>Ostariophysi</taxon>
        <taxon>Characiformes</taxon>
        <taxon>Characoidei</taxon>
        <taxon>Acestrorhamphidae</taxon>
        <taxon>Acestrorhamphinae</taxon>
        <taxon>Astyanax</taxon>
    </lineage>
</organism>
<dbReference type="InterPro" id="IPR041245">
    <property type="entry name" value="CARMIL_PH"/>
</dbReference>
<evidence type="ECO:0000256" key="2">
    <source>
        <dbReference type="ARBA" id="ARBA00004496"/>
    </source>
</evidence>
<evidence type="ECO:0000256" key="7">
    <source>
        <dbReference type="ARBA" id="ARBA00023136"/>
    </source>
</evidence>
<dbReference type="Ensembl" id="ENSAMXT00005052630.1">
    <property type="protein sequence ID" value="ENSAMXP00005048512.1"/>
    <property type="gene ID" value="ENSAMXG00005022165.1"/>
</dbReference>
<dbReference type="GO" id="GO:0030027">
    <property type="term" value="C:lamellipodium"/>
    <property type="evidence" value="ECO:0007669"/>
    <property type="project" value="TreeGrafter"/>
</dbReference>
<keyword evidence="4" id="KW-0963">Cytoplasm</keyword>
<dbReference type="PANTHER" id="PTHR24112:SF39">
    <property type="entry name" value="F-ACTIN-UNCAPPING PROTEIN LRRC16A"/>
    <property type="match status" value="1"/>
</dbReference>
<dbReference type="InterPro" id="IPR032675">
    <property type="entry name" value="LRR_dom_sf"/>
</dbReference>
<feature type="domain" description="CARMIL pleckstrin homology" evidence="10">
    <location>
        <begin position="6"/>
        <end position="62"/>
    </location>
</feature>
<dbReference type="GO" id="GO:0005886">
    <property type="term" value="C:plasma membrane"/>
    <property type="evidence" value="ECO:0007669"/>
    <property type="project" value="UniProtKB-SubCell"/>
</dbReference>
<reference evidence="11" key="1">
    <citation type="submission" date="2025-08" db="UniProtKB">
        <authorList>
            <consortium name="Ensembl"/>
        </authorList>
    </citation>
    <scope>IDENTIFICATION</scope>
</reference>
<sequence length="959" mass="107109">MSCLFQVEQSFSYLEIQGITCNKPTQFVLEYERGQISLKLVSVEEVNELVAHIGSCLQRICPGLSPVKVMKKLSMEPPERTTALQSTWESQSSAEPGPCGGFSQQYRCVSDWLGLPYREEVQWDVDTIYLTQDTRELNLQDFSHLENRDLVAIIAVLEFNQWFTKLSTKDYKLVIASISNRFENQALLGSLLWFFLRDFAQKLANALAHNPNSGLHTLNLANNPLEDRGDALFLFDSGVNSLAQSLSANQSIPSTLCHLDLSGNLLRGDDLSHFYNFLGQPNSLSTLDLSNTDCSLDLLCAALLRGSVQHLAVLNVTKSVFAHRKSKDIPPTFKHFFSSAMALNTINVSGTKLPPEALNAVLLSALFLPSSVFQLRSGGSQILEGCIAEIPNISSLDISDNGLDSDMSTLLVWLTSLTYLTLFFPQPLTSLSLADSKLKGDLTIVLNALGSNSSLTRIDISGNGMGDMGAKMLAKALQINSKLRYRVQRSQIQGRTEVMNFTIRFMPIPIIDASQALKASPEKTEDALLRMENYLFRNHETRKYVQEQAYRLQQGIVTTTTQQMIDRICVKVQDHLNSLKNSEKDAILEDVKIAENLIKDARNSKTLLPNLYHVGAASREELKGSSAGPIQEKLDSMAVEVAQVMDEQLQTLLESMVDSAENLCPHVMKKANLRQDLIKASMGKMVIPCSFVKNTLLEQSGVDIINKISEVKLSLASFLSDRIVDEILEALSSSQNALAEHLVSKGRPLVQQESLDLDVPEARAPKRGNMELLEAERLDDLETCMMTPKSKRKSIHSRMLRPVSRAFEMEFDLDKALEDVPIHLEDPTPPSKLEKKTSGGMVELPSEEAKKLQHYTKLRPKRNKKTNSTLKCAISSAPSQDGEQNGLMGRVDEGVDEFFSKKVTKIDKKWLQCNIHLWISYSPFFNFFKQKNSGSGSGFIQAYKKTWCFSVNQPEFHQF</sequence>
<feature type="compositionally biased region" description="Basic and acidic residues" evidence="8">
    <location>
        <begin position="822"/>
        <end position="837"/>
    </location>
</feature>
<dbReference type="GO" id="GO:0034315">
    <property type="term" value="P:regulation of Arp2/3 complex-mediated actin nucleation"/>
    <property type="evidence" value="ECO:0007669"/>
    <property type="project" value="TreeGrafter"/>
</dbReference>
<evidence type="ECO:0000313" key="11">
    <source>
        <dbReference type="Ensembl" id="ENSAMXP00005048512.1"/>
    </source>
</evidence>
<evidence type="ECO:0000256" key="1">
    <source>
        <dbReference type="ARBA" id="ARBA00004236"/>
    </source>
</evidence>
<dbReference type="SMART" id="SM00368">
    <property type="entry name" value="LRR_RI"/>
    <property type="match status" value="2"/>
</dbReference>
<evidence type="ECO:0000259" key="10">
    <source>
        <dbReference type="Pfam" id="PF17888"/>
    </source>
</evidence>
<evidence type="ECO:0000256" key="3">
    <source>
        <dbReference type="ARBA" id="ARBA00022475"/>
    </source>
</evidence>
<evidence type="ECO:0000313" key="12">
    <source>
        <dbReference type="Proteomes" id="UP000694621"/>
    </source>
</evidence>
<accession>A0A8B9LCU0</accession>
<dbReference type="InterPro" id="IPR011993">
    <property type="entry name" value="PH-like_dom_sf"/>
</dbReference>
<evidence type="ECO:0000256" key="5">
    <source>
        <dbReference type="ARBA" id="ARBA00022614"/>
    </source>
</evidence>